<feature type="domain" description="Xylose isomerase-like TIM barrel" evidence="1">
    <location>
        <begin position="137"/>
        <end position="273"/>
    </location>
</feature>
<evidence type="ECO:0000313" key="2">
    <source>
        <dbReference type="EMBL" id="MDO1447823.1"/>
    </source>
</evidence>
<dbReference type="InterPro" id="IPR006311">
    <property type="entry name" value="TAT_signal"/>
</dbReference>
<keyword evidence="2" id="KW-0413">Isomerase</keyword>
<dbReference type="PROSITE" id="PS51318">
    <property type="entry name" value="TAT"/>
    <property type="match status" value="1"/>
</dbReference>
<accession>A0ABT8R9C9</accession>
<sequence length="279" mass="30539">MSTITRKEFLQRSGAGVLGSTLLSGFSPSLASSNAVQDKLNLGMASYTLRKFTLDEVIAICKKLELKHVALKDFHLPLSLTQEQLKARVAQVREAGLDLYGGGVIYMKTEDEVSKAFDYARQAGFKMIVGVPSHNLLSLAEQKVKETNIMLAIHNHGPGDEVYPSPESVYEKIKDLDNRIGLCIDIGHTQRIGQDPAKMAAKYANRLYDIHIKDVTGSTGKDTPLEIGRGVINIPAFLKALVKAKYKHVVSLEYEKDGDDPVPGSAESVGYIRGVLKVL</sequence>
<keyword evidence="3" id="KW-1185">Reference proteome</keyword>
<dbReference type="Pfam" id="PF01261">
    <property type="entry name" value="AP_endonuc_2"/>
    <property type="match status" value="1"/>
</dbReference>
<reference evidence="2" key="1">
    <citation type="submission" date="2023-07" db="EMBL/GenBank/DDBJ databases">
        <title>The genome sequence of Rhodocytophaga aerolata KACC 12507.</title>
        <authorList>
            <person name="Zhang X."/>
        </authorList>
    </citation>
    <scope>NUCLEOTIDE SEQUENCE</scope>
    <source>
        <strain evidence="2">KACC 12507</strain>
    </source>
</reference>
<dbReference type="GO" id="GO:0016853">
    <property type="term" value="F:isomerase activity"/>
    <property type="evidence" value="ECO:0007669"/>
    <property type="project" value="UniProtKB-KW"/>
</dbReference>
<comment type="caution">
    <text evidence="2">The sequence shown here is derived from an EMBL/GenBank/DDBJ whole genome shotgun (WGS) entry which is preliminary data.</text>
</comment>
<dbReference type="RefSeq" id="WP_302038627.1">
    <property type="nucleotide sequence ID" value="NZ_JAUKPO010000008.1"/>
</dbReference>
<dbReference type="InterPro" id="IPR036237">
    <property type="entry name" value="Xyl_isomerase-like_sf"/>
</dbReference>
<dbReference type="PANTHER" id="PTHR12110">
    <property type="entry name" value="HYDROXYPYRUVATE ISOMERASE"/>
    <property type="match status" value="1"/>
</dbReference>
<name>A0ABT8R9C9_9BACT</name>
<proteinExistence type="predicted"/>
<dbReference type="InterPro" id="IPR050312">
    <property type="entry name" value="IolE/XylAMocC-like"/>
</dbReference>
<dbReference type="SUPFAM" id="SSF51658">
    <property type="entry name" value="Xylose isomerase-like"/>
    <property type="match status" value="1"/>
</dbReference>
<organism evidence="2 3">
    <name type="scientific">Rhodocytophaga aerolata</name>
    <dbReference type="NCBI Taxonomy" id="455078"/>
    <lineage>
        <taxon>Bacteria</taxon>
        <taxon>Pseudomonadati</taxon>
        <taxon>Bacteroidota</taxon>
        <taxon>Cytophagia</taxon>
        <taxon>Cytophagales</taxon>
        <taxon>Rhodocytophagaceae</taxon>
        <taxon>Rhodocytophaga</taxon>
    </lineage>
</organism>
<protein>
    <submittedName>
        <fullName evidence="2">Sugar phosphate isomerase/epimerase</fullName>
    </submittedName>
</protein>
<dbReference type="PANTHER" id="PTHR12110:SF41">
    <property type="entry name" value="INOSOSE DEHYDRATASE"/>
    <property type="match status" value="1"/>
</dbReference>
<gene>
    <name evidence="2" type="ORF">Q0590_16245</name>
</gene>
<evidence type="ECO:0000313" key="3">
    <source>
        <dbReference type="Proteomes" id="UP001168528"/>
    </source>
</evidence>
<dbReference type="Gene3D" id="3.20.20.150">
    <property type="entry name" value="Divalent-metal-dependent TIM barrel enzymes"/>
    <property type="match status" value="1"/>
</dbReference>
<dbReference type="InterPro" id="IPR013022">
    <property type="entry name" value="Xyl_isomerase-like_TIM-brl"/>
</dbReference>
<evidence type="ECO:0000259" key="1">
    <source>
        <dbReference type="Pfam" id="PF01261"/>
    </source>
</evidence>
<dbReference type="EMBL" id="JAUKPO010000008">
    <property type="protein sequence ID" value="MDO1447823.1"/>
    <property type="molecule type" value="Genomic_DNA"/>
</dbReference>
<dbReference type="Proteomes" id="UP001168528">
    <property type="component" value="Unassembled WGS sequence"/>
</dbReference>